<reference evidence="2 3" key="1">
    <citation type="journal article" date="2023" name="Plants (Basel)">
        <title>Bridging the Gap: Combining Genomics and Transcriptomics Approaches to Understand Stylosanthes scabra, an Orphan Legume from the Brazilian Caatinga.</title>
        <authorList>
            <person name="Ferreira-Neto J.R.C."/>
            <person name="da Silva M.D."/>
            <person name="Binneck E."/>
            <person name="de Melo N.F."/>
            <person name="da Silva R.H."/>
            <person name="de Melo A.L.T.M."/>
            <person name="Pandolfi V."/>
            <person name="Bustamante F.O."/>
            <person name="Brasileiro-Vidal A.C."/>
            <person name="Benko-Iseppon A.M."/>
        </authorList>
    </citation>
    <scope>NUCLEOTIDE SEQUENCE [LARGE SCALE GENOMIC DNA]</scope>
    <source>
        <tissue evidence="2">Leaves</tissue>
    </source>
</reference>
<keyword evidence="3" id="KW-1185">Reference proteome</keyword>
<protein>
    <submittedName>
        <fullName evidence="2">Uncharacterized protein</fullName>
    </submittedName>
</protein>
<feature type="region of interest" description="Disordered" evidence="1">
    <location>
        <begin position="1"/>
        <end position="125"/>
    </location>
</feature>
<evidence type="ECO:0000313" key="2">
    <source>
        <dbReference type="EMBL" id="MED6155968.1"/>
    </source>
</evidence>
<comment type="caution">
    <text evidence="2">The sequence shown here is derived from an EMBL/GenBank/DDBJ whole genome shotgun (WGS) entry which is preliminary data.</text>
</comment>
<feature type="compositionally biased region" description="Polar residues" evidence="1">
    <location>
        <begin position="92"/>
        <end position="125"/>
    </location>
</feature>
<accession>A0ABU6U806</accession>
<gene>
    <name evidence="2" type="ORF">PIB30_010313</name>
</gene>
<evidence type="ECO:0000256" key="1">
    <source>
        <dbReference type="SAM" id="MobiDB-lite"/>
    </source>
</evidence>
<sequence>MCAQVVQDLVSGVRSGNGRRERKDRNKPKRPLPEPMQEPFTISRETLHAKSVSYVWDGNSGGRGPRPRVKQPPPPRPQSEGWYPFGMPPNFQPQVIPSSLRGTSPGTVQLGSMPNEQPFSEISRSVVSPNVNQPLSTVAMR</sequence>
<proteinExistence type="predicted"/>
<organism evidence="2 3">
    <name type="scientific">Stylosanthes scabra</name>
    <dbReference type="NCBI Taxonomy" id="79078"/>
    <lineage>
        <taxon>Eukaryota</taxon>
        <taxon>Viridiplantae</taxon>
        <taxon>Streptophyta</taxon>
        <taxon>Embryophyta</taxon>
        <taxon>Tracheophyta</taxon>
        <taxon>Spermatophyta</taxon>
        <taxon>Magnoliopsida</taxon>
        <taxon>eudicotyledons</taxon>
        <taxon>Gunneridae</taxon>
        <taxon>Pentapetalae</taxon>
        <taxon>rosids</taxon>
        <taxon>fabids</taxon>
        <taxon>Fabales</taxon>
        <taxon>Fabaceae</taxon>
        <taxon>Papilionoideae</taxon>
        <taxon>50 kb inversion clade</taxon>
        <taxon>dalbergioids sensu lato</taxon>
        <taxon>Dalbergieae</taxon>
        <taxon>Pterocarpus clade</taxon>
        <taxon>Stylosanthes</taxon>
    </lineage>
</organism>
<dbReference type="EMBL" id="JASCZI010120853">
    <property type="protein sequence ID" value="MED6155968.1"/>
    <property type="molecule type" value="Genomic_DNA"/>
</dbReference>
<evidence type="ECO:0000313" key="3">
    <source>
        <dbReference type="Proteomes" id="UP001341840"/>
    </source>
</evidence>
<name>A0ABU6U806_9FABA</name>
<dbReference type="Proteomes" id="UP001341840">
    <property type="component" value="Unassembled WGS sequence"/>
</dbReference>